<keyword evidence="4" id="KW-1185">Reference proteome</keyword>
<dbReference type="Pfam" id="PF13628">
    <property type="entry name" value="DUF4142"/>
    <property type="match status" value="1"/>
</dbReference>
<dbReference type="OrthoDB" id="9101320at2"/>
<feature type="chain" id="PRO_5016324510" description="DUF4142 domain-containing protein" evidence="1">
    <location>
        <begin position="22"/>
        <end position="166"/>
    </location>
</feature>
<accession>A0A328ALM9</accession>
<comment type="caution">
    <text evidence="3">The sequence shown here is derived from an EMBL/GenBank/DDBJ whole genome shotgun (WGS) entry which is preliminary data.</text>
</comment>
<keyword evidence="1" id="KW-0732">Signal</keyword>
<sequence length="166" mass="18648">MFYRLLGGAAAVLVLTGAAQAQPRAHQSSEDRHFLTEAIRGDNSEMMLGQMATERAVSPRVRDFGRTLHDDHAHARDAAMRIAARFGVPDTQAITPEARAEAAKLRRLRGRAFDREFVRYMQHDHRKDIAEFRHEARMGGPVGQLAGQTLPDLQKHLRMAQDLDRG</sequence>
<evidence type="ECO:0000313" key="3">
    <source>
        <dbReference type="EMBL" id="RAK55853.1"/>
    </source>
</evidence>
<reference evidence="4" key="1">
    <citation type="submission" date="2018-05" db="EMBL/GenBank/DDBJ databases">
        <authorList>
            <person name="Li X."/>
        </authorList>
    </citation>
    <scope>NUCLEOTIDE SEQUENCE [LARGE SCALE GENOMIC DNA]</scope>
    <source>
        <strain evidence="4">LX32</strain>
    </source>
</reference>
<gene>
    <name evidence="3" type="ORF">DJ017_15715</name>
</gene>
<dbReference type="Proteomes" id="UP000249254">
    <property type="component" value="Unassembled WGS sequence"/>
</dbReference>
<dbReference type="AlphaFoldDB" id="A0A328ALM9"/>
<feature type="signal peptide" evidence="1">
    <location>
        <begin position="1"/>
        <end position="21"/>
    </location>
</feature>
<proteinExistence type="predicted"/>
<dbReference type="PANTHER" id="PTHR38593">
    <property type="entry name" value="BLR2558 PROTEIN"/>
    <property type="match status" value="1"/>
</dbReference>
<dbReference type="Gene3D" id="1.20.1260.10">
    <property type="match status" value="1"/>
</dbReference>
<organism evidence="3 4">
    <name type="scientific">Phenylobacterium soli</name>
    <dbReference type="NCBI Taxonomy" id="2170551"/>
    <lineage>
        <taxon>Bacteria</taxon>
        <taxon>Pseudomonadati</taxon>
        <taxon>Pseudomonadota</taxon>
        <taxon>Alphaproteobacteria</taxon>
        <taxon>Caulobacterales</taxon>
        <taxon>Caulobacteraceae</taxon>
        <taxon>Phenylobacterium</taxon>
    </lineage>
</organism>
<dbReference type="InterPro" id="IPR025419">
    <property type="entry name" value="DUF4142"/>
</dbReference>
<feature type="domain" description="DUF4142" evidence="2">
    <location>
        <begin position="30"/>
        <end position="163"/>
    </location>
</feature>
<dbReference type="PANTHER" id="PTHR38593:SF1">
    <property type="entry name" value="BLR2558 PROTEIN"/>
    <property type="match status" value="1"/>
</dbReference>
<dbReference type="RefSeq" id="WP_111529601.1">
    <property type="nucleotide sequence ID" value="NZ_JBHRSG010000003.1"/>
</dbReference>
<protein>
    <recommendedName>
        <fullName evidence="2">DUF4142 domain-containing protein</fullName>
    </recommendedName>
</protein>
<name>A0A328ALM9_9CAUL</name>
<evidence type="ECO:0000256" key="1">
    <source>
        <dbReference type="SAM" id="SignalP"/>
    </source>
</evidence>
<evidence type="ECO:0000259" key="2">
    <source>
        <dbReference type="Pfam" id="PF13628"/>
    </source>
</evidence>
<evidence type="ECO:0000313" key="4">
    <source>
        <dbReference type="Proteomes" id="UP000249254"/>
    </source>
</evidence>
<dbReference type="InterPro" id="IPR012347">
    <property type="entry name" value="Ferritin-like"/>
</dbReference>
<dbReference type="EMBL" id="QFYQ01000001">
    <property type="protein sequence ID" value="RAK55853.1"/>
    <property type="molecule type" value="Genomic_DNA"/>
</dbReference>